<dbReference type="PROSITE" id="PS50082">
    <property type="entry name" value="WD_REPEATS_2"/>
    <property type="match status" value="1"/>
</dbReference>
<feature type="repeat" description="WD" evidence="1">
    <location>
        <begin position="289"/>
        <end position="321"/>
    </location>
</feature>
<dbReference type="Pfam" id="PF00400">
    <property type="entry name" value="WD40"/>
    <property type="match status" value="1"/>
</dbReference>
<keyword evidence="5" id="KW-1185">Reference proteome</keyword>
<feature type="region of interest" description="Disordered" evidence="2">
    <location>
        <begin position="368"/>
        <end position="398"/>
    </location>
</feature>
<feature type="compositionally biased region" description="Acidic residues" evidence="2">
    <location>
        <begin position="80"/>
        <end position="89"/>
    </location>
</feature>
<dbReference type="InterPro" id="IPR036322">
    <property type="entry name" value="WD40_repeat_dom_sf"/>
</dbReference>
<keyword evidence="1" id="KW-0853">WD repeat</keyword>
<dbReference type="PROSITE" id="PS50294">
    <property type="entry name" value="WD_REPEATS_REGION"/>
    <property type="match status" value="1"/>
</dbReference>
<protein>
    <submittedName>
        <fullName evidence="4">WD40 repeat-like protein</fullName>
    </submittedName>
</protein>
<dbReference type="OMA" id="WCDAVEF"/>
<dbReference type="Pfam" id="PF10313">
    <property type="entry name" value="DUF2415"/>
    <property type="match status" value="1"/>
</dbReference>
<feature type="region of interest" description="Disordered" evidence="2">
    <location>
        <begin position="65"/>
        <end position="96"/>
    </location>
</feature>
<dbReference type="HOGENOM" id="CLU_548623_0_0_1"/>
<accession>M5G8Y9</accession>
<dbReference type="SUPFAM" id="SSF50978">
    <property type="entry name" value="WD40 repeat-like"/>
    <property type="match status" value="1"/>
</dbReference>
<reference evidence="4 5" key="1">
    <citation type="journal article" date="2012" name="Science">
        <title>The Paleozoic origin of enzymatic lignin decomposition reconstructed from 31 fungal genomes.</title>
        <authorList>
            <person name="Floudas D."/>
            <person name="Binder M."/>
            <person name="Riley R."/>
            <person name="Barry K."/>
            <person name="Blanchette R.A."/>
            <person name="Henrissat B."/>
            <person name="Martinez A.T."/>
            <person name="Otillar R."/>
            <person name="Spatafora J.W."/>
            <person name="Yadav J.S."/>
            <person name="Aerts A."/>
            <person name="Benoit I."/>
            <person name="Boyd A."/>
            <person name="Carlson A."/>
            <person name="Copeland A."/>
            <person name="Coutinho P.M."/>
            <person name="de Vries R.P."/>
            <person name="Ferreira P."/>
            <person name="Findley K."/>
            <person name="Foster B."/>
            <person name="Gaskell J."/>
            <person name="Glotzer D."/>
            <person name="Gorecki P."/>
            <person name="Heitman J."/>
            <person name="Hesse C."/>
            <person name="Hori C."/>
            <person name="Igarashi K."/>
            <person name="Jurgens J.A."/>
            <person name="Kallen N."/>
            <person name="Kersten P."/>
            <person name="Kohler A."/>
            <person name="Kuees U."/>
            <person name="Kumar T.K.A."/>
            <person name="Kuo A."/>
            <person name="LaButti K."/>
            <person name="Larrondo L.F."/>
            <person name="Lindquist E."/>
            <person name="Ling A."/>
            <person name="Lombard V."/>
            <person name="Lucas S."/>
            <person name="Lundell T."/>
            <person name="Martin R."/>
            <person name="McLaughlin D.J."/>
            <person name="Morgenstern I."/>
            <person name="Morin E."/>
            <person name="Murat C."/>
            <person name="Nagy L.G."/>
            <person name="Nolan M."/>
            <person name="Ohm R.A."/>
            <person name="Patyshakuliyeva A."/>
            <person name="Rokas A."/>
            <person name="Ruiz-Duenas F.J."/>
            <person name="Sabat G."/>
            <person name="Salamov A."/>
            <person name="Samejima M."/>
            <person name="Schmutz J."/>
            <person name="Slot J.C."/>
            <person name="St John F."/>
            <person name="Stenlid J."/>
            <person name="Sun H."/>
            <person name="Sun S."/>
            <person name="Syed K."/>
            <person name="Tsang A."/>
            <person name="Wiebenga A."/>
            <person name="Young D."/>
            <person name="Pisabarro A."/>
            <person name="Eastwood D.C."/>
            <person name="Martin F."/>
            <person name="Cullen D."/>
            <person name="Grigoriev I.V."/>
            <person name="Hibbett D.S."/>
        </authorList>
    </citation>
    <scope>NUCLEOTIDE SEQUENCE [LARGE SCALE GENOMIC DNA]</scope>
    <source>
        <strain evidence="4 5">DJM-731 SS1</strain>
    </source>
</reference>
<sequence>MAWDYTTDQPLLQDHPTTVTSTTITSHHRELRDLLVCPHTRGQVFYIRNTSLFYQDILASHAEGAVPAAAHSEGERDAEGEGEEGEEDPPGSPEQVCDVRFHPVCLSYGAGLLAAGGLHSELALRPLHGSRWTYTTSLSKSINNSLLVTSLSLPCDESGSTRTRLFVSNNDRTVTAYEVGIDEDLGLEAPQEGGEGADGEGEGEGGCRMELSGSVRLNTALNHGALAPYTLLLAFGAQCYVDTASLSPDGRTLLAVGDTPDVFVLNVTGGRGTEMQLTTVLEAADASFSTSWSPDGRKFAVSSQNGEVRVWDVRSTKPLAKFFALKPGASTRAVKFSPPGARELLAFAEGSSNLHIVDARTFAGHKTYTVPPTTPVRQGTRTKRFQGTPRSLSPVPSSTSSTSAAAAAAYMHLPPPIPIHRSLPLALTLSLPLLQSLQDYKPPLPWYASGYGSNTDPEITGLVWDPTGRWVYVGTEGSVAEWEAGGGRGWCDAVEFA</sequence>
<dbReference type="OrthoDB" id="64353at2759"/>
<dbReference type="InterPro" id="IPR015943">
    <property type="entry name" value="WD40/YVTN_repeat-like_dom_sf"/>
</dbReference>
<name>M5G8Y9_DACPD</name>
<evidence type="ECO:0000256" key="2">
    <source>
        <dbReference type="SAM" id="MobiDB-lite"/>
    </source>
</evidence>
<evidence type="ECO:0000259" key="3">
    <source>
        <dbReference type="Pfam" id="PF10313"/>
    </source>
</evidence>
<evidence type="ECO:0000313" key="4">
    <source>
        <dbReference type="EMBL" id="EJU04650.1"/>
    </source>
</evidence>
<evidence type="ECO:0000256" key="1">
    <source>
        <dbReference type="PROSITE-ProRule" id="PRU00221"/>
    </source>
</evidence>
<dbReference type="GeneID" id="63684806"/>
<feature type="domain" description="DUF2415" evidence="3">
    <location>
        <begin position="330"/>
        <end position="365"/>
    </location>
</feature>
<dbReference type="Gene3D" id="2.130.10.10">
    <property type="entry name" value="YVTN repeat-like/Quinoprotein amine dehydrogenase"/>
    <property type="match status" value="1"/>
</dbReference>
<dbReference type="SMART" id="SM00320">
    <property type="entry name" value="WD40"/>
    <property type="match status" value="2"/>
</dbReference>
<dbReference type="Proteomes" id="UP000030653">
    <property type="component" value="Unassembled WGS sequence"/>
</dbReference>
<dbReference type="InterPro" id="IPR019417">
    <property type="entry name" value="DUF2415"/>
</dbReference>
<dbReference type="AlphaFoldDB" id="M5G8Y9"/>
<dbReference type="RefSeq" id="XP_040631544.1">
    <property type="nucleotide sequence ID" value="XM_040769744.1"/>
</dbReference>
<feature type="region of interest" description="Disordered" evidence="2">
    <location>
        <begin position="186"/>
        <end position="205"/>
    </location>
</feature>
<gene>
    <name evidence="4" type="ORF">DACRYDRAFT_114019</name>
</gene>
<dbReference type="PANTHER" id="PTHR43991:SF9">
    <property type="entry name" value="DUF2415 DOMAIN-CONTAINING PROTEIN"/>
    <property type="match status" value="1"/>
</dbReference>
<dbReference type="PANTHER" id="PTHR43991">
    <property type="entry name" value="WD REPEAT PROTEIN (AFU_ORTHOLOGUE AFUA_8G05640)-RELATED"/>
    <property type="match status" value="1"/>
</dbReference>
<proteinExistence type="predicted"/>
<dbReference type="STRING" id="1858805.M5G8Y9"/>
<organism evidence="4 5">
    <name type="scientific">Dacryopinax primogenitus (strain DJM 731)</name>
    <name type="common">Brown rot fungus</name>
    <dbReference type="NCBI Taxonomy" id="1858805"/>
    <lineage>
        <taxon>Eukaryota</taxon>
        <taxon>Fungi</taxon>
        <taxon>Dikarya</taxon>
        <taxon>Basidiomycota</taxon>
        <taxon>Agaricomycotina</taxon>
        <taxon>Dacrymycetes</taxon>
        <taxon>Dacrymycetales</taxon>
        <taxon>Dacrymycetaceae</taxon>
        <taxon>Dacryopinax</taxon>
    </lineage>
</organism>
<dbReference type="InterPro" id="IPR001680">
    <property type="entry name" value="WD40_rpt"/>
</dbReference>
<evidence type="ECO:0000313" key="5">
    <source>
        <dbReference type="Proteomes" id="UP000030653"/>
    </source>
</evidence>
<dbReference type="EMBL" id="JH795857">
    <property type="protein sequence ID" value="EJU04650.1"/>
    <property type="molecule type" value="Genomic_DNA"/>
</dbReference>